<keyword evidence="7" id="KW-0963">Cytoplasm</keyword>
<sequence length="467" mass="52498">MRYITAIIFILLTSISFITKADTTSWKKCPSTWGLDPEHRKNMQCTYVKSPIDHNNKKENHFVKLAVAKLPAISSKKGAIILISGGPGQVGLPLSIDESPITKDLRKYFDIITYDPRGIGESIPKIKCSTQKSTDKNEEITSKKWLSSCIRNSGAELIENMSTHNAVDDLEKIRKALNEERITIVAYSYGTAVAQLYALRYPKHISSIVNDGIVDLTEDHEAMLLNQSRGFNLAFEKFSVYCAKRKLCPFYHSPEKSLDIYKEILEKSKKNKIKDKKGKVITNDNINEFTIDSPLWESYWDNLISFLDKAYNGKTNQIDKGLLSIFGGSSNDELNIIDCSDYGKLDPSKIELLLEDTFASSADFFKEKKEKCSSFPIKKPLMPALIPDHKNMPKLLFVAQTGDPTTPYSNATRMSAIFKSPLITKIGNSHTFVLDGVDDCVDKKVVKFILNPNLPISDSYCLSTNDD</sequence>
<dbReference type="SUPFAM" id="SSF53474">
    <property type="entry name" value="alpha/beta-Hydrolases"/>
    <property type="match status" value="1"/>
</dbReference>
<evidence type="ECO:0000256" key="1">
    <source>
        <dbReference type="ARBA" id="ARBA00001585"/>
    </source>
</evidence>
<dbReference type="RefSeq" id="WP_273555642.1">
    <property type="nucleotide sequence ID" value="NZ_JAQRFI010000033.1"/>
</dbReference>
<evidence type="ECO:0000256" key="2">
    <source>
        <dbReference type="ARBA" id="ARBA00004496"/>
    </source>
</evidence>
<dbReference type="PANTHER" id="PTHR43722:SF1">
    <property type="entry name" value="PROLINE IMINOPEPTIDASE"/>
    <property type="match status" value="1"/>
</dbReference>
<evidence type="ECO:0000259" key="12">
    <source>
        <dbReference type="Pfam" id="PF00561"/>
    </source>
</evidence>
<gene>
    <name evidence="13" type="ORF">PSI23_13870</name>
</gene>
<dbReference type="GO" id="GO:0016787">
    <property type="term" value="F:hydrolase activity"/>
    <property type="evidence" value="ECO:0007669"/>
    <property type="project" value="UniProtKB-KW"/>
</dbReference>
<dbReference type="Gene3D" id="3.40.50.1820">
    <property type="entry name" value="alpha/beta hydrolase"/>
    <property type="match status" value="1"/>
</dbReference>
<feature type="chain" id="PRO_5046785784" description="Proline iminopeptidase" evidence="11">
    <location>
        <begin position="22"/>
        <end position="467"/>
    </location>
</feature>
<evidence type="ECO:0000256" key="10">
    <source>
        <dbReference type="ARBA" id="ARBA00029605"/>
    </source>
</evidence>
<comment type="subcellular location">
    <subcellularLocation>
        <location evidence="2">Cytoplasm</location>
    </subcellularLocation>
</comment>
<accession>A0ABT5LHC3</accession>
<dbReference type="EMBL" id="JAQRFI010000033">
    <property type="protein sequence ID" value="MDC9590349.1"/>
    <property type="molecule type" value="Genomic_DNA"/>
</dbReference>
<name>A0ABT5LHC3_9GAMM</name>
<evidence type="ECO:0000256" key="8">
    <source>
        <dbReference type="ARBA" id="ARBA00022670"/>
    </source>
</evidence>
<dbReference type="PRINTS" id="PR00793">
    <property type="entry name" value="PROAMNOPTASE"/>
</dbReference>
<dbReference type="Pfam" id="PF00561">
    <property type="entry name" value="Abhydrolase_1"/>
    <property type="match status" value="1"/>
</dbReference>
<feature type="signal peptide" evidence="11">
    <location>
        <begin position="1"/>
        <end position="21"/>
    </location>
</feature>
<evidence type="ECO:0000313" key="14">
    <source>
        <dbReference type="Proteomes" id="UP001217178"/>
    </source>
</evidence>
<evidence type="ECO:0000256" key="4">
    <source>
        <dbReference type="ARBA" id="ARBA00012568"/>
    </source>
</evidence>
<dbReference type="InterPro" id="IPR002410">
    <property type="entry name" value="Peptidase_S33"/>
</dbReference>
<keyword evidence="8" id="KW-0645">Protease</keyword>
<keyword evidence="6" id="KW-0031">Aminopeptidase</keyword>
<evidence type="ECO:0000256" key="7">
    <source>
        <dbReference type="ARBA" id="ARBA00022490"/>
    </source>
</evidence>
<feature type="domain" description="AB hydrolase-1" evidence="12">
    <location>
        <begin position="79"/>
        <end position="432"/>
    </location>
</feature>
<keyword evidence="9 13" id="KW-0378">Hydrolase</keyword>
<organism evidence="13 14">
    <name type="scientific">Xenorhabdus yunnanensis</name>
    <dbReference type="NCBI Taxonomy" id="3025878"/>
    <lineage>
        <taxon>Bacteria</taxon>
        <taxon>Pseudomonadati</taxon>
        <taxon>Pseudomonadota</taxon>
        <taxon>Gammaproteobacteria</taxon>
        <taxon>Enterobacterales</taxon>
        <taxon>Morganellaceae</taxon>
        <taxon>Xenorhabdus</taxon>
    </lineage>
</organism>
<reference evidence="13 14" key="1">
    <citation type="submission" date="2023-02" db="EMBL/GenBank/DDBJ databases">
        <title>Entomopathogenic bacteria.</title>
        <authorList>
            <person name="Machado R.A."/>
        </authorList>
    </citation>
    <scope>NUCLEOTIDE SEQUENCE [LARGE SCALE GENOMIC DNA]</scope>
    <source>
        <strain evidence="13 14">XENO-10</strain>
    </source>
</reference>
<keyword evidence="11" id="KW-0732">Signal</keyword>
<dbReference type="InterPro" id="IPR005944">
    <property type="entry name" value="Pro_iminopeptidase"/>
</dbReference>
<evidence type="ECO:0000313" key="13">
    <source>
        <dbReference type="EMBL" id="MDC9590349.1"/>
    </source>
</evidence>
<keyword evidence="14" id="KW-1185">Reference proteome</keyword>
<comment type="caution">
    <text evidence="13">The sequence shown here is derived from an EMBL/GenBank/DDBJ whole genome shotgun (WGS) entry which is preliminary data.</text>
</comment>
<evidence type="ECO:0000256" key="11">
    <source>
        <dbReference type="SAM" id="SignalP"/>
    </source>
</evidence>
<dbReference type="EC" id="3.4.11.5" evidence="4"/>
<comment type="catalytic activity">
    <reaction evidence="1">
        <text>Release of N-terminal proline from a peptide.</text>
        <dbReference type="EC" id="3.4.11.5"/>
    </reaction>
</comment>
<evidence type="ECO:0000256" key="3">
    <source>
        <dbReference type="ARBA" id="ARBA00010088"/>
    </source>
</evidence>
<dbReference type="InterPro" id="IPR029058">
    <property type="entry name" value="AB_hydrolase_fold"/>
</dbReference>
<comment type="similarity">
    <text evidence="3">Belongs to the peptidase S33 family.</text>
</comment>
<evidence type="ECO:0000256" key="5">
    <source>
        <dbReference type="ARBA" id="ARBA00021843"/>
    </source>
</evidence>
<evidence type="ECO:0000256" key="6">
    <source>
        <dbReference type="ARBA" id="ARBA00022438"/>
    </source>
</evidence>
<protein>
    <recommendedName>
        <fullName evidence="5">Proline iminopeptidase</fullName>
        <ecNumber evidence="4">3.4.11.5</ecNumber>
    </recommendedName>
    <alternativeName>
        <fullName evidence="10">Prolyl aminopeptidase</fullName>
    </alternativeName>
</protein>
<dbReference type="PANTHER" id="PTHR43722">
    <property type="entry name" value="PROLINE IMINOPEPTIDASE"/>
    <property type="match status" value="1"/>
</dbReference>
<dbReference type="InterPro" id="IPR000073">
    <property type="entry name" value="AB_hydrolase_1"/>
</dbReference>
<proteinExistence type="inferred from homology"/>
<evidence type="ECO:0000256" key="9">
    <source>
        <dbReference type="ARBA" id="ARBA00022801"/>
    </source>
</evidence>
<dbReference type="Proteomes" id="UP001217178">
    <property type="component" value="Unassembled WGS sequence"/>
</dbReference>